<organism evidence="1">
    <name type="scientific">Spironucleus salmonicida</name>
    <dbReference type="NCBI Taxonomy" id="348837"/>
    <lineage>
        <taxon>Eukaryota</taxon>
        <taxon>Metamonada</taxon>
        <taxon>Diplomonadida</taxon>
        <taxon>Hexamitidae</taxon>
        <taxon>Hexamitinae</taxon>
        <taxon>Spironucleus</taxon>
    </lineage>
</organism>
<name>V6LM26_9EUKA</name>
<gene>
    <name evidence="1" type="ORF">SS50377_15330</name>
    <name evidence="2" type="ORF">SS50377_26026</name>
</gene>
<keyword evidence="3" id="KW-1185">Reference proteome</keyword>
<reference evidence="2" key="2">
    <citation type="submission" date="2020-12" db="EMBL/GenBank/DDBJ databases">
        <title>New Spironucleus salmonicida genome in near-complete chromosomes.</title>
        <authorList>
            <person name="Xu F."/>
            <person name="Kurt Z."/>
            <person name="Jimenez-Gonzalez A."/>
            <person name="Astvaldsson A."/>
            <person name="Andersson J.O."/>
            <person name="Svard S.G."/>
        </authorList>
    </citation>
    <scope>NUCLEOTIDE SEQUENCE</scope>
    <source>
        <strain evidence="2">ATCC 50377</strain>
    </source>
</reference>
<proteinExistence type="predicted"/>
<evidence type="ECO:0000313" key="2">
    <source>
        <dbReference type="EMBL" id="KAH0571830.1"/>
    </source>
</evidence>
<sequence>MRKASTQNDILNPAFVKDRKYHLALATELSSAVLNQQYNSNLPNVGYTDQSMRVSRKLQLANMKSSALETISEESKLFGKLEKRPTYTNIFKTQPAASISDLQSSTLAEDLKAFNFNSSDDEIFGPMPTSPVCDRIPDISKKLSLKEEIQHLTGAQYRGNMIRALSPLQRRIQERKQLRK</sequence>
<evidence type="ECO:0000313" key="1">
    <source>
        <dbReference type="EMBL" id="EST44761.1"/>
    </source>
</evidence>
<dbReference type="AlphaFoldDB" id="V6LM26"/>
<evidence type="ECO:0000313" key="3">
    <source>
        <dbReference type="Proteomes" id="UP000018208"/>
    </source>
</evidence>
<dbReference type="EMBL" id="AUWU02000006">
    <property type="protein sequence ID" value="KAH0571830.1"/>
    <property type="molecule type" value="Genomic_DNA"/>
</dbReference>
<dbReference type="VEuPathDB" id="GiardiaDB:SS50377_26026"/>
<reference evidence="1 2" key="1">
    <citation type="journal article" date="2014" name="PLoS Genet.">
        <title>The Genome of Spironucleus salmonicida Highlights a Fish Pathogen Adapted to Fluctuating Environments.</title>
        <authorList>
            <person name="Xu F."/>
            <person name="Jerlstrom-Hultqvist J."/>
            <person name="Einarsson E."/>
            <person name="Astvaldsson A."/>
            <person name="Svard S.G."/>
            <person name="Andersson J.O."/>
        </authorList>
    </citation>
    <scope>NUCLEOTIDE SEQUENCE</scope>
    <source>
        <strain evidence="2">ATCC 50377</strain>
    </source>
</reference>
<protein>
    <submittedName>
        <fullName evidence="1">Uncharacterized protein</fullName>
    </submittedName>
</protein>
<accession>V6LM26</accession>
<dbReference type="Proteomes" id="UP000018208">
    <property type="component" value="Unassembled WGS sequence"/>
</dbReference>
<dbReference type="EMBL" id="KI546110">
    <property type="protein sequence ID" value="EST44761.1"/>
    <property type="molecule type" value="Genomic_DNA"/>
</dbReference>